<dbReference type="InterPro" id="IPR025965">
    <property type="entry name" value="FlgD/Vpr_Ig-like"/>
</dbReference>
<organism evidence="9">
    <name type="scientific">Eiseniibacteriota bacterium</name>
    <dbReference type="NCBI Taxonomy" id="2212470"/>
    <lineage>
        <taxon>Bacteria</taxon>
        <taxon>Candidatus Eiseniibacteriota</taxon>
    </lineage>
</organism>
<keyword evidence="4 5" id="KW-0720">Serine protease</keyword>
<evidence type="ECO:0000259" key="7">
    <source>
        <dbReference type="Pfam" id="PF00082"/>
    </source>
</evidence>
<keyword evidence="2 5" id="KW-0645">Protease</keyword>
<protein>
    <recommendedName>
        <fullName evidence="10">T9SS type A sorting domain-containing protein</fullName>
    </recommendedName>
</protein>
<dbReference type="CDD" id="cd04842">
    <property type="entry name" value="Peptidases_S8_Kp43_protease"/>
    <property type="match status" value="1"/>
</dbReference>
<evidence type="ECO:0000256" key="6">
    <source>
        <dbReference type="SAM" id="SignalP"/>
    </source>
</evidence>
<feature type="active site" description="Charge relay system" evidence="5">
    <location>
        <position position="648"/>
    </location>
</feature>
<evidence type="ECO:0000256" key="3">
    <source>
        <dbReference type="ARBA" id="ARBA00022801"/>
    </source>
</evidence>
<keyword evidence="3 5" id="KW-0378">Hydrolase</keyword>
<evidence type="ECO:0000256" key="5">
    <source>
        <dbReference type="PROSITE-ProRule" id="PRU01240"/>
    </source>
</evidence>
<dbReference type="PANTHER" id="PTHR43399:SF4">
    <property type="entry name" value="CELL WALL-ASSOCIATED PROTEASE"/>
    <property type="match status" value="1"/>
</dbReference>
<dbReference type="PROSITE" id="PS00138">
    <property type="entry name" value="SUBTILASE_SER"/>
    <property type="match status" value="1"/>
</dbReference>
<dbReference type="PROSITE" id="PS51892">
    <property type="entry name" value="SUBTILASE"/>
    <property type="match status" value="1"/>
</dbReference>
<dbReference type="InterPro" id="IPR015500">
    <property type="entry name" value="Peptidase_S8_subtilisin-rel"/>
</dbReference>
<feature type="signal peptide" evidence="6">
    <location>
        <begin position="1"/>
        <end position="29"/>
    </location>
</feature>
<keyword evidence="6" id="KW-0732">Signal</keyword>
<accession>A0A832MKQ4</accession>
<evidence type="ECO:0000256" key="4">
    <source>
        <dbReference type="ARBA" id="ARBA00022825"/>
    </source>
</evidence>
<comment type="caution">
    <text evidence="9">The sequence shown here is derived from an EMBL/GenBank/DDBJ whole genome shotgun (WGS) entry which is preliminary data.</text>
</comment>
<feature type="domain" description="Peptidase S8/S53" evidence="7">
    <location>
        <begin position="411"/>
        <end position="713"/>
    </location>
</feature>
<dbReference type="PRINTS" id="PR00723">
    <property type="entry name" value="SUBTILISIN"/>
</dbReference>
<evidence type="ECO:0000313" key="9">
    <source>
        <dbReference type="EMBL" id="HGZ42690.1"/>
    </source>
</evidence>
<evidence type="ECO:0000256" key="1">
    <source>
        <dbReference type="ARBA" id="ARBA00011073"/>
    </source>
</evidence>
<name>A0A832MKQ4_UNCEI</name>
<dbReference type="SUPFAM" id="SSF49785">
    <property type="entry name" value="Galactose-binding domain-like"/>
    <property type="match status" value="1"/>
</dbReference>
<sequence length="1614" mass="164833">MSASLPIRHFPLALALLLSLAFGVPHAFAARAPGALERLSTARAIAPAAGERRVASDVRFAFDLPANAKDPVLLVARRAFDPAGWSAVPAGEEWLVAAPHARPGMTLAEAGVAVDADTPLWWAVATRDAATGALRVSEPRAFTALRRFANRVAPSPWVLAERRGAIAPERLAALRAEAAAARAEALAGLAAGAAPARAEGGASRPRIRLAAGYDFAPAEALPEVPAHLSAARMPRAEGTGALEAVLVQFAAPPGDAERAALAAAGGVVFAYVPDQAYLVRVAPGARAALAAVSPGAWIGDWQPAYKLSPRIASEAGADDFDALLFPDADVAVVRAALLAAGAQVTAITDNGVNRIARFRVDRAALPVLAALHEVAWIEPVARFTVDNSNAQWVVQTGVSANRRVWDQGIRGQGQIVMTSDSGVNTGHNQFRDPAVPLSAFGDYATHRKVIAYKNGSLNPSVAFGDHGSYHGSHTAGTLLGADDPLAADARDGMAKEAKLYFMDISGSALGTGVDPFPDLNDLFAPSYAGNAAGAARVSSNSWGASVQGAYTLNSMAVDQFAWNHPDYFIAFSNGNSGAIGTVGAPASAKNAAGVGGTGNGTSQTALYTSTSRGPTADGRRKPLFCAPGASVSSSTSGVSTYGTLSGTSMASPAATGAVVLMRQYLTDGWYPTGAPVPANGFTPSAALLRAMAVNSAVNGVTGFTAPDNNVGWGRVNADEVLYFAGDARKLLLVDHTEGLAHGEFVEYQVQVTDGSIPLEVSLAWTDFPGSPAAAIQLVNDLNLTVSNGALVYKGSVFSGGNSVTGGSYDALNVEENVRVAVPAPGLWTVRVEAPSVPMGPQPFALCVTGGVGNGAAALALDRATYGSSSTVEIQVIDADAVPPVQVTMTSPTEGAETVTLAGGNGVWSATLPLTPASPAPSNGELSVSNGDALVATYFDATTAVTLEADATVNFDTPIITNVRATPLGTAGTLIEWDTDRSATSRVYVGATPALELGAVDSSGYAIAHRVLVTGLAPGQSYYYDVESVGLSGGVARDDLGGAHHRFTTTGKGDVLLVMEDAAFPHRATWEEALAALGYAVDVWDGDLAAAPAVGDTASGLRAYKAVLWQVGRDTYPPFSATQRAALDSLLGAGGRLLVVGHDIGWGLATPSAPGYTAAGAAWLEQTLKARFVSDPSTWTSNLGFAGDPVSGAWTGGVPYEPFGSLLAGDGIRVAPGTTGTAAYVWKNDDVPFDTTAIRWESAGPLGSPANATWGGQPSRLVYYAFEWARMAPPLDVPDATRTAVLGGTVAWLLGRTPPAVTVTAPNGGESVTAGTLDVTWTESAAAGFAIASRTIEASFDGGSSWSTVAAGVGPSPYTWDLTGVANAAAALVRVRVADDGTPALTGTDESDGAFALARAASDAVGPVVVAGSIQVSPNPLVRPGAGTVLARVSDAGTGGATVAGAEWSIGETPAAAGTGTPLGSTFDSTTVNVSGALDLTNVFVGVRKVWVRGRDAAGNWGPAAHLAVLVNGTDPVAVGDRPASTFLAPAAPNPFAGSVTLRFGLARAGDVSLDVFDPQGRRVRRLAGGAMSPGLHAIEWDGRDTAGGRARPGVYLVRLAHPDGAIERRIVALE</sequence>
<evidence type="ECO:0000259" key="8">
    <source>
        <dbReference type="Pfam" id="PF13860"/>
    </source>
</evidence>
<evidence type="ECO:0000256" key="2">
    <source>
        <dbReference type="ARBA" id="ARBA00022670"/>
    </source>
</evidence>
<reference evidence="9" key="1">
    <citation type="journal article" date="2020" name="mSystems">
        <title>Genome- and Community-Level Interaction Insights into Carbon Utilization and Element Cycling Functions of Hydrothermarchaeota in Hydrothermal Sediment.</title>
        <authorList>
            <person name="Zhou Z."/>
            <person name="Liu Y."/>
            <person name="Xu W."/>
            <person name="Pan J."/>
            <person name="Luo Z.H."/>
            <person name="Li M."/>
        </authorList>
    </citation>
    <scope>NUCLEOTIDE SEQUENCE [LARGE SCALE GENOMIC DNA]</scope>
    <source>
        <strain evidence="9">SpSt-381</strain>
    </source>
</reference>
<feature type="active site" description="Charge relay system" evidence="5">
    <location>
        <position position="470"/>
    </location>
</feature>
<dbReference type="InterPro" id="IPR023828">
    <property type="entry name" value="Peptidase_S8_Ser-AS"/>
</dbReference>
<evidence type="ECO:0008006" key="10">
    <source>
        <dbReference type="Google" id="ProtNLM"/>
    </source>
</evidence>
<proteinExistence type="inferred from homology"/>
<dbReference type="InterPro" id="IPR036852">
    <property type="entry name" value="Peptidase_S8/S53_dom_sf"/>
</dbReference>
<feature type="active site" description="Charge relay system" evidence="5">
    <location>
        <position position="420"/>
    </location>
</feature>
<dbReference type="InterPro" id="IPR051048">
    <property type="entry name" value="Peptidase_S8/S53_subtilisin"/>
</dbReference>
<dbReference type="Gene3D" id="3.40.50.200">
    <property type="entry name" value="Peptidase S8/S53 domain"/>
    <property type="match status" value="1"/>
</dbReference>
<dbReference type="GO" id="GO:0004252">
    <property type="term" value="F:serine-type endopeptidase activity"/>
    <property type="evidence" value="ECO:0007669"/>
    <property type="project" value="UniProtKB-UniRule"/>
</dbReference>
<dbReference type="Gene3D" id="2.60.40.4070">
    <property type="match status" value="1"/>
</dbReference>
<dbReference type="GO" id="GO:0006508">
    <property type="term" value="P:proteolysis"/>
    <property type="evidence" value="ECO:0007669"/>
    <property type="project" value="UniProtKB-KW"/>
</dbReference>
<dbReference type="EMBL" id="DSQF01000008">
    <property type="protein sequence ID" value="HGZ42690.1"/>
    <property type="molecule type" value="Genomic_DNA"/>
</dbReference>
<comment type="similarity">
    <text evidence="1 5">Belongs to the peptidase S8 family.</text>
</comment>
<feature type="chain" id="PRO_5032477136" description="T9SS type A sorting domain-containing protein" evidence="6">
    <location>
        <begin position="30"/>
        <end position="1614"/>
    </location>
</feature>
<dbReference type="Gene3D" id="2.60.120.380">
    <property type="match status" value="1"/>
</dbReference>
<dbReference type="InterPro" id="IPR034058">
    <property type="entry name" value="TagA/B/C/D_pept_dom"/>
</dbReference>
<dbReference type="SUPFAM" id="SSF52743">
    <property type="entry name" value="Subtilisin-like"/>
    <property type="match status" value="1"/>
</dbReference>
<dbReference type="Pfam" id="PF13860">
    <property type="entry name" value="FlgD_ig"/>
    <property type="match status" value="1"/>
</dbReference>
<dbReference type="InterPro" id="IPR008979">
    <property type="entry name" value="Galactose-bd-like_sf"/>
</dbReference>
<dbReference type="Pfam" id="PF00082">
    <property type="entry name" value="Peptidase_S8"/>
    <property type="match status" value="1"/>
</dbReference>
<dbReference type="InterPro" id="IPR000209">
    <property type="entry name" value="Peptidase_S8/S53_dom"/>
</dbReference>
<dbReference type="PANTHER" id="PTHR43399">
    <property type="entry name" value="SUBTILISIN-RELATED"/>
    <property type="match status" value="1"/>
</dbReference>
<feature type="domain" description="FlgD/Vpr Ig-like" evidence="8">
    <location>
        <begin position="1545"/>
        <end position="1600"/>
    </location>
</feature>
<gene>
    <name evidence="9" type="ORF">ENR23_04560</name>
</gene>